<dbReference type="InterPro" id="IPR054715">
    <property type="entry name" value="GGR_cat"/>
</dbReference>
<evidence type="ECO:0000259" key="8">
    <source>
        <dbReference type="Pfam" id="PF22578"/>
    </source>
</evidence>
<evidence type="ECO:0000256" key="2">
    <source>
        <dbReference type="ARBA" id="ARBA00022630"/>
    </source>
</evidence>
<keyword evidence="4" id="KW-0560">Oxidoreductase</keyword>
<dbReference type="GO" id="GO:0016628">
    <property type="term" value="F:oxidoreductase activity, acting on the CH-CH group of donors, NAD or NADP as acceptor"/>
    <property type="evidence" value="ECO:0007669"/>
    <property type="project" value="InterPro"/>
</dbReference>
<dbReference type="Proteomes" id="UP000184671">
    <property type="component" value="Unassembled WGS sequence"/>
</dbReference>
<sequence length="365" mass="38711">MQDRCDVIVVGAGPAGSTTARYAAKAGLDVLLIDKRRVIGVPVCCGEFNASPEVLASTLPNAPGLDELFPIDSQLIRREIREAVAVSPGGREYEFELPGYTLDRDAFDRHLADAAVREGAVLSPDTKFLGREGRQVTTSRGDVEARVVVAADGPLSRVCRSAGMERSAVLAPAITCRVDGEFGDRLQFFFGNRIAPGGYAWIFPKRGCANVGLGVQKRGTPVPVLLRTFLARMGFAGQDVMAGFVPVSGPIQETVRGNVLAVGDAAGHVVASNGGGIATAMICGRLAGLAAADHLLRGEPLAAYEREWRSAIGRELLAAARTKRLADRVLGSDFLLERTMRLLGGRGIADIVIRGGLRKAHASRE</sequence>
<proteinExistence type="predicted"/>
<evidence type="ECO:0000313" key="9">
    <source>
        <dbReference type="EMBL" id="SCL76399.1"/>
    </source>
</evidence>
<feature type="domain" description="Digeranylgeranylglycerophospholipid reductase catalytic" evidence="8">
    <location>
        <begin position="184"/>
        <end position="218"/>
    </location>
</feature>
<evidence type="ECO:0000256" key="7">
    <source>
        <dbReference type="ARBA" id="ARBA00023264"/>
    </source>
</evidence>
<dbReference type="NCBIfam" id="TIGR02032">
    <property type="entry name" value="GG-red-SF"/>
    <property type="match status" value="1"/>
</dbReference>
<dbReference type="Pfam" id="PF22578">
    <property type="entry name" value="GGR_cat"/>
    <property type="match status" value="1"/>
</dbReference>
<evidence type="ECO:0000256" key="6">
    <source>
        <dbReference type="ARBA" id="ARBA00023209"/>
    </source>
</evidence>
<evidence type="ECO:0000256" key="1">
    <source>
        <dbReference type="ARBA" id="ARBA00022516"/>
    </source>
</evidence>
<dbReference type="PANTHER" id="PTHR42685:SF18">
    <property type="entry name" value="DIGERANYLGERANYLGLYCEROPHOSPHOLIPID REDUCTASE"/>
    <property type="match status" value="1"/>
</dbReference>
<dbReference type="SUPFAM" id="SSF51905">
    <property type="entry name" value="FAD/NAD(P)-binding domain"/>
    <property type="match status" value="1"/>
</dbReference>
<dbReference type="STRING" id="118126.L21_2329"/>
<keyword evidence="6" id="KW-0594">Phospholipid biosynthesis</keyword>
<dbReference type="InterPro" id="IPR050407">
    <property type="entry name" value="Geranylgeranyl_reductase"/>
</dbReference>
<evidence type="ECO:0000313" key="10">
    <source>
        <dbReference type="Proteomes" id="UP000184671"/>
    </source>
</evidence>
<evidence type="ECO:0000256" key="5">
    <source>
        <dbReference type="ARBA" id="ARBA00023098"/>
    </source>
</evidence>
<dbReference type="AlphaFoldDB" id="A0A1M4MNB6"/>
<dbReference type="GO" id="GO:0008654">
    <property type="term" value="P:phospholipid biosynthetic process"/>
    <property type="evidence" value="ECO:0007669"/>
    <property type="project" value="UniProtKB-KW"/>
</dbReference>
<evidence type="ECO:0000256" key="4">
    <source>
        <dbReference type="ARBA" id="ARBA00023002"/>
    </source>
</evidence>
<keyword evidence="1" id="KW-0444">Lipid biosynthesis</keyword>
<evidence type="ECO:0000256" key="3">
    <source>
        <dbReference type="ARBA" id="ARBA00022827"/>
    </source>
</evidence>
<dbReference type="InterPro" id="IPR036188">
    <property type="entry name" value="FAD/NAD-bd_sf"/>
</dbReference>
<dbReference type="OrthoDB" id="46008at2157"/>
<gene>
    <name evidence="9" type="ORF">L21_2329</name>
</gene>
<dbReference type="PANTHER" id="PTHR42685">
    <property type="entry name" value="GERANYLGERANYL DIPHOSPHATE REDUCTASE"/>
    <property type="match status" value="1"/>
</dbReference>
<dbReference type="PRINTS" id="PR00420">
    <property type="entry name" value="RNGMNOXGNASE"/>
</dbReference>
<dbReference type="RefSeq" id="WP_074370607.1">
    <property type="nucleotide sequence ID" value="NZ_FMID01000055.1"/>
</dbReference>
<keyword evidence="2" id="KW-0285">Flavoprotein</keyword>
<accession>A0A1M4MNB6</accession>
<dbReference type="Gene3D" id="3.50.50.60">
    <property type="entry name" value="FAD/NAD(P)-binding domain"/>
    <property type="match status" value="1"/>
</dbReference>
<keyword evidence="5" id="KW-0443">Lipid metabolism</keyword>
<protein>
    <submittedName>
        <fullName evidence="9">Oxidoreductase</fullName>
    </submittedName>
</protein>
<dbReference type="InterPro" id="IPR011777">
    <property type="entry name" value="Geranylgeranyl_Rdtase_fam"/>
</dbReference>
<dbReference type="Pfam" id="PF13450">
    <property type="entry name" value="NAD_binding_8"/>
    <property type="match status" value="1"/>
</dbReference>
<name>A0A1M4MNB6_9EURY</name>
<organism evidence="9 10">
    <name type="scientific">Methanoculleus chikugoensis</name>
    <dbReference type="NCBI Taxonomy" id="118126"/>
    <lineage>
        <taxon>Archaea</taxon>
        <taxon>Methanobacteriati</taxon>
        <taxon>Methanobacteriota</taxon>
        <taxon>Stenosarchaea group</taxon>
        <taxon>Methanomicrobia</taxon>
        <taxon>Methanomicrobiales</taxon>
        <taxon>Methanomicrobiaceae</taxon>
        <taxon>Methanoculleus</taxon>
    </lineage>
</organism>
<keyword evidence="7" id="KW-1208">Phospholipid metabolism</keyword>
<reference evidence="9 10" key="1">
    <citation type="submission" date="2016-08" db="EMBL/GenBank/DDBJ databases">
        <authorList>
            <person name="Seilhamer J.J."/>
        </authorList>
    </citation>
    <scope>NUCLEOTIDE SEQUENCE [LARGE SCALE GENOMIC DNA]</scope>
    <source>
        <strain evidence="9">L21-II-0</strain>
    </source>
</reference>
<dbReference type="EMBL" id="FMID01000055">
    <property type="protein sequence ID" value="SCL76399.1"/>
    <property type="molecule type" value="Genomic_DNA"/>
</dbReference>
<keyword evidence="3" id="KW-0274">FAD</keyword>